<dbReference type="EMBL" id="BLKT01000003">
    <property type="protein sequence ID" value="GFG56651.1"/>
    <property type="molecule type" value="Genomic_DNA"/>
</dbReference>
<evidence type="ECO:0000256" key="1">
    <source>
        <dbReference type="ARBA" id="ARBA00005820"/>
    </source>
</evidence>
<dbReference type="SUPFAM" id="SSF46894">
    <property type="entry name" value="C-terminal effector domain of the bipartite response regulators"/>
    <property type="match status" value="1"/>
</dbReference>
<dbReference type="Gene3D" id="1.10.10.10">
    <property type="entry name" value="Winged helix-like DNA-binding domain superfamily/Winged helix DNA-binding domain"/>
    <property type="match status" value="1"/>
</dbReference>
<evidence type="ECO:0000313" key="8">
    <source>
        <dbReference type="EMBL" id="GFG56651.1"/>
    </source>
</evidence>
<reference evidence="8 9" key="1">
    <citation type="journal article" date="2019" name="Emerg. Microbes Infect.">
        <title>Comprehensive subspecies identification of 175 nontuberculous mycobacteria species based on 7547 genomic profiles.</title>
        <authorList>
            <person name="Matsumoto Y."/>
            <person name="Kinjo T."/>
            <person name="Motooka D."/>
            <person name="Nabeya D."/>
            <person name="Jung N."/>
            <person name="Uechi K."/>
            <person name="Horii T."/>
            <person name="Iida T."/>
            <person name="Fujita J."/>
            <person name="Nakamura S."/>
        </authorList>
    </citation>
    <scope>NUCLEOTIDE SEQUENCE [LARGE SCALE GENOMIC DNA]</scope>
    <source>
        <strain evidence="8 9">JCM 13392</strain>
    </source>
</reference>
<comment type="caution">
    <text evidence="8">The sequence shown here is derived from an EMBL/GenBank/DDBJ whole genome shotgun (WGS) entry which is preliminary data.</text>
</comment>
<sequence length="1074" mass="115944">MDCSDSSFDGDHPLRLQILGPLRVWRGPRELDVGPHQQACVLAVLLARAEHPIPTSQLIELIWDGDAPTSALNVIHKYIGALRRTLEPGLLARSPGRHLLRRGNGYLFTAGPATVDISVFRRLVTDARRAAAEGMLDVALLHYQDALALWKGPAGGGLDHALAAADTFTALNAEFFEVCVTAADLAVALEIPQQVAGPLRIAAAMAPLHEPVHAALISVLDACGQQAEALDLFRIMRCRLADELGIEPGQALQRAHQRVLARQLPAAPSGPDPAPLLPDHSSSPSTGFVGRVEERATAMDVIGAAAAGGTGVILVAGEPGIGKTRFCEELAAGASRRDVAVEWGNCLPTEGSPAMWPWLRVTESLLNRLPDGRRRHWQGGIIGRLLNRASVVVPPNALDSGARFHLFERVTELLAEAVARQPLVLIIDDLHWADVGSLELFAHVGARLPEGVALIGAFRDRAPAPRGELTRMLAATSRLPGLHRLRLTPLPAPQVAELVSIETRGVPDNDAVREIHERSGGNPFFVRELTRLLTHREVYDADAISGVPATVRDVVLDRIADVIRNDDDRTLLSAAALIGRTVDVKVLAQVAILDIHTCLRRLEPLDQLGILSATDDPFEVRFVHDLVREAVADLVPPHRASGLHHRIANALETCGGPPDLIEERLAHHLWAAGPHAAQDRTVEALICAANRMIAKCAFEAAHQTLVTAIQMSRRAGLMELESDAHAHLIALVGMQSMYGSSGLMDLLARAEQLARLLGREREAIGLLYSRWAAHAQAIELDISRPLAQRLRQQCLTADDPAIRAYGLQAWGIQEWNAGNVGEAYRHLQQTRESLLDSINNDHADPVQRDLEWLMTGMLAEIAALHGDSESACTILAAMKAAAPGETAYSITVTAAFVCRIAVLAGDPQAVFDAARRGIAVDPNFDFVFLGTYLRLALCWAEAMTGHSPARAAVAAARLITTNLLDPPRSCVATWFTLLAEIWLEVGDHAQASGALDRAEHFLAAYSQRYPEGLLLLMRARLLRDTGAPRGDVVAALRSALATSVAAEAHLFAQRTQQLIDELADEVCSPAAWVS</sequence>
<dbReference type="InterPro" id="IPR001867">
    <property type="entry name" value="OmpR/PhoB-type_DNA-bd"/>
</dbReference>
<feature type="region of interest" description="Disordered" evidence="6">
    <location>
        <begin position="264"/>
        <end position="288"/>
    </location>
</feature>
<dbReference type="Gene3D" id="3.40.50.300">
    <property type="entry name" value="P-loop containing nucleotide triphosphate hydrolases"/>
    <property type="match status" value="1"/>
</dbReference>
<dbReference type="PANTHER" id="PTHR35807:SF1">
    <property type="entry name" value="TRANSCRIPTIONAL REGULATOR REDD"/>
    <property type="match status" value="1"/>
</dbReference>
<evidence type="ECO:0000259" key="7">
    <source>
        <dbReference type="PROSITE" id="PS51755"/>
    </source>
</evidence>
<organism evidence="8 9">
    <name type="scientific">Mycolicibacterium murale</name>
    <dbReference type="NCBI Taxonomy" id="182220"/>
    <lineage>
        <taxon>Bacteria</taxon>
        <taxon>Bacillati</taxon>
        <taxon>Actinomycetota</taxon>
        <taxon>Actinomycetes</taxon>
        <taxon>Mycobacteriales</taxon>
        <taxon>Mycobacteriaceae</taxon>
        <taxon>Mycolicibacterium</taxon>
    </lineage>
</organism>
<dbReference type="Gene3D" id="1.25.40.10">
    <property type="entry name" value="Tetratricopeptide repeat domain"/>
    <property type="match status" value="1"/>
</dbReference>
<accession>A0A7I9WFX7</accession>
<name>A0A7I9WFX7_9MYCO</name>
<dbReference type="GO" id="GO:0003677">
    <property type="term" value="F:DNA binding"/>
    <property type="evidence" value="ECO:0007669"/>
    <property type="project" value="UniProtKB-UniRule"/>
</dbReference>
<dbReference type="CDD" id="cd15831">
    <property type="entry name" value="BTAD"/>
    <property type="match status" value="1"/>
</dbReference>
<dbReference type="InterPro" id="IPR036388">
    <property type="entry name" value="WH-like_DNA-bd_sf"/>
</dbReference>
<comment type="similarity">
    <text evidence="1">Belongs to the AfsR/DnrI/RedD regulatory family.</text>
</comment>
<dbReference type="SMART" id="SM00862">
    <property type="entry name" value="Trans_reg_C"/>
    <property type="match status" value="1"/>
</dbReference>
<protein>
    <submittedName>
        <fullName evidence="8">ATPase AAA</fullName>
    </submittedName>
</protein>
<feature type="domain" description="OmpR/PhoB-type" evidence="7">
    <location>
        <begin position="5"/>
        <end position="110"/>
    </location>
</feature>
<keyword evidence="9" id="KW-1185">Reference proteome</keyword>
<feature type="DNA-binding region" description="OmpR/PhoB-type" evidence="5">
    <location>
        <begin position="5"/>
        <end position="110"/>
    </location>
</feature>
<evidence type="ECO:0000256" key="6">
    <source>
        <dbReference type="SAM" id="MobiDB-lite"/>
    </source>
</evidence>
<dbReference type="PROSITE" id="PS51755">
    <property type="entry name" value="OMPR_PHOB"/>
    <property type="match status" value="1"/>
</dbReference>
<dbReference type="Pfam" id="PF13191">
    <property type="entry name" value="AAA_16"/>
    <property type="match status" value="1"/>
</dbReference>
<evidence type="ECO:0000313" key="9">
    <source>
        <dbReference type="Proteomes" id="UP000465241"/>
    </source>
</evidence>
<dbReference type="InterPro" id="IPR027417">
    <property type="entry name" value="P-loop_NTPase"/>
</dbReference>
<dbReference type="InterPro" id="IPR011990">
    <property type="entry name" value="TPR-like_helical_dom_sf"/>
</dbReference>
<gene>
    <name evidence="8" type="ORF">MMUR_07870</name>
</gene>
<dbReference type="PANTHER" id="PTHR35807">
    <property type="entry name" value="TRANSCRIPTIONAL REGULATOR REDD-RELATED"/>
    <property type="match status" value="1"/>
</dbReference>
<evidence type="ECO:0000256" key="4">
    <source>
        <dbReference type="ARBA" id="ARBA00023163"/>
    </source>
</evidence>
<dbReference type="SUPFAM" id="SSF48452">
    <property type="entry name" value="TPR-like"/>
    <property type="match status" value="1"/>
</dbReference>
<dbReference type="GO" id="GO:0006355">
    <property type="term" value="P:regulation of DNA-templated transcription"/>
    <property type="evidence" value="ECO:0007669"/>
    <property type="project" value="InterPro"/>
</dbReference>
<keyword evidence="4" id="KW-0804">Transcription</keyword>
<dbReference type="InterPro" id="IPR016032">
    <property type="entry name" value="Sig_transdc_resp-reg_C-effctor"/>
</dbReference>
<dbReference type="InterPro" id="IPR041664">
    <property type="entry name" value="AAA_16"/>
</dbReference>
<dbReference type="AlphaFoldDB" id="A0A7I9WFX7"/>
<dbReference type="SUPFAM" id="SSF52540">
    <property type="entry name" value="P-loop containing nucleoside triphosphate hydrolases"/>
    <property type="match status" value="1"/>
</dbReference>
<dbReference type="SMART" id="SM01043">
    <property type="entry name" value="BTAD"/>
    <property type="match status" value="1"/>
</dbReference>
<keyword evidence="2" id="KW-0805">Transcription regulation</keyword>
<evidence type="ECO:0000256" key="3">
    <source>
        <dbReference type="ARBA" id="ARBA00023125"/>
    </source>
</evidence>
<evidence type="ECO:0000256" key="2">
    <source>
        <dbReference type="ARBA" id="ARBA00023015"/>
    </source>
</evidence>
<dbReference type="InterPro" id="IPR005158">
    <property type="entry name" value="BTAD"/>
</dbReference>
<dbReference type="Proteomes" id="UP000465241">
    <property type="component" value="Unassembled WGS sequence"/>
</dbReference>
<keyword evidence="3 5" id="KW-0238">DNA-binding</keyword>
<dbReference type="GO" id="GO:0000160">
    <property type="term" value="P:phosphorelay signal transduction system"/>
    <property type="evidence" value="ECO:0007669"/>
    <property type="project" value="InterPro"/>
</dbReference>
<dbReference type="InterPro" id="IPR051677">
    <property type="entry name" value="AfsR-DnrI-RedD_regulator"/>
</dbReference>
<evidence type="ECO:0000256" key="5">
    <source>
        <dbReference type="PROSITE-ProRule" id="PRU01091"/>
    </source>
</evidence>
<dbReference type="Pfam" id="PF03704">
    <property type="entry name" value="BTAD"/>
    <property type="match status" value="1"/>
</dbReference>
<proteinExistence type="inferred from homology"/>